<dbReference type="InterPro" id="IPR010633">
    <property type="entry name" value="Phage_lambda_GpZ"/>
</dbReference>
<gene>
    <name evidence="1" type="ORF">FPZ44_08215</name>
</gene>
<dbReference type="RefSeq" id="WP_144989142.1">
    <property type="nucleotide sequence ID" value="NZ_VNJK01000001.1"/>
</dbReference>
<keyword evidence="2" id="KW-1185">Reference proteome</keyword>
<accession>A0A559IZJ8</accession>
<evidence type="ECO:0008006" key="3">
    <source>
        <dbReference type="Google" id="ProtNLM"/>
    </source>
</evidence>
<proteinExistence type="predicted"/>
<dbReference type="AlphaFoldDB" id="A0A559IZJ8"/>
<reference evidence="1 2" key="1">
    <citation type="submission" date="2019-07" db="EMBL/GenBank/DDBJ databases">
        <authorList>
            <person name="Kim J."/>
        </authorList>
    </citation>
    <scope>NUCLEOTIDE SEQUENCE [LARGE SCALE GENOMIC DNA]</scope>
    <source>
        <strain evidence="1 2">N4</strain>
    </source>
</reference>
<dbReference type="Proteomes" id="UP000318102">
    <property type="component" value="Unassembled WGS sequence"/>
</dbReference>
<dbReference type="Pfam" id="PF06763">
    <property type="entry name" value="Minor_tail_Z"/>
    <property type="match status" value="1"/>
</dbReference>
<name>A0A559IZJ8_9BACL</name>
<organism evidence="1 2">
    <name type="scientific">Paenibacillus agilis</name>
    <dbReference type="NCBI Taxonomy" id="3020863"/>
    <lineage>
        <taxon>Bacteria</taxon>
        <taxon>Bacillati</taxon>
        <taxon>Bacillota</taxon>
        <taxon>Bacilli</taxon>
        <taxon>Bacillales</taxon>
        <taxon>Paenibacillaceae</taxon>
        <taxon>Paenibacillus</taxon>
    </lineage>
</organism>
<dbReference type="OrthoDB" id="5518677at2"/>
<evidence type="ECO:0000313" key="1">
    <source>
        <dbReference type="EMBL" id="TVX93044.1"/>
    </source>
</evidence>
<comment type="caution">
    <text evidence="1">The sequence shown here is derived from an EMBL/GenBank/DDBJ whole genome shotgun (WGS) entry which is preliminary data.</text>
</comment>
<evidence type="ECO:0000313" key="2">
    <source>
        <dbReference type="Proteomes" id="UP000318102"/>
    </source>
</evidence>
<protein>
    <recommendedName>
        <fullName evidence="3">Phage tail protein</fullName>
    </recommendedName>
</protein>
<dbReference type="EMBL" id="VNJK01000001">
    <property type="protein sequence ID" value="TVX93044.1"/>
    <property type="molecule type" value="Genomic_DNA"/>
</dbReference>
<sequence length="188" mass="21073">MIRLTQTFDDLIGVTKSLKRVEKAVPRAFSAALNRTAPGVRTEAARKIKETYNIKYGTVLREIRVIKANPTRLTAILHASGRNIPLIQFKTTPGKPPRKQPRMLRAAVKRGGMKNVPGAFVANLGKYAPGVFIRTGPARRAKVEQLHGPSIPSMLGEPGVVEHMQDESKRRMGERLDHEMKRVFERMK</sequence>